<reference evidence="2" key="3">
    <citation type="journal article" date="2019" name="Int. J. Syst. Evol. Microbiol.">
        <title>Natronolimnobius sulfurireducens sp. nov. and Halalkaliarchaeum desulfuricum gen. nov., sp. nov., the first sulfur-respiring alkaliphilic haloarchaea from hypersaline alkaline lakes.</title>
        <authorList>
            <person name="Sorokin D.Y."/>
            <person name="Yakimov M."/>
            <person name="Messina E."/>
            <person name="Merkel A.Y."/>
            <person name="Bale N.J."/>
            <person name="Sinninghe Damste J.S."/>
        </authorList>
    </citation>
    <scope>NUCLEOTIDE SEQUENCE</scope>
    <source>
        <strain evidence="2">AArc-Mg</strain>
        <strain evidence="1">AArc1</strain>
    </source>
</reference>
<dbReference type="KEGG" id="nag:AArcMg_1291"/>
<evidence type="ECO:0000313" key="2">
    <source>
        <dbReference type="EMBL" id="AXR81307.1"/>
    </source>
</evidence>
<dbReference type="KEGG" id="nan:AArc1_2326"/>
<accession>A0A346PGJ6</accession>
<evidence type="ECO:0000313" key="4">
    <source>
        <dbReference type="Proteomes" id="UP000258707"/>
    </source>
</evidence>
<dbReference type="Proteomes" id="UP000258707">
    <property type="component" value="Chromosome"/>
</dbReference>
<sequence>MSLEFSSAGEGPDIETVVGALDDDGCRKIVAVLEEPKTVDEVAEVTGLPLSTTYRKLDQLTDASLVNETVGVRQGSHRKARYIADVERITIDLNDERRFRVRIERAKSRAMSIWAKTSQEL</sequence>
<reference evidence="4" key="1">
    <citation type="submission" date="2017-10" db="EMBL/GenBank/DDBJ databases">
        <title>Phenotypic and genomic properties of facultatively anaerobic sulfur-reducing natronoarchaea from hypersaline soda lakes.</title>
        <authorList>
            <person name="Sorokin D.Y."/>
            <person name="Kublanov I.V."/>
            <person name="Roman P."/>
            <person name="Sinninghe Damste J.S."/>
            <person name="Golyshin P.N."/>
            <person name="Rojo D."/>
            <person name="Ciordia S."/>
            <person name="Mena Md.C."/>
            <person name="Ferrer M."/>
            <person name="Messina E."/>
            <person name="Smedile F."/>
            <person name="La Spada G."/>
            <person name="La Cono V."/>
            <person name="Yakimov M.M."/>
        </authorList>
    </citation>
    <scope>NUCLEOTIDE SEQUENCE [LARGE SCALE GENOMIC DNA]</scope>
    <source>
        <strain evidence="4">AArc1</strain>
    </source>
</reference>
<dbReference type="InterPro" id="IPR036388">
    <property type="entry name" value="WH-like_DNA-bd_sf"/>
</dbReference>
<dbReference type="OrthoDB" id="10985at2157"/>
<protein>
    <submittedName>
        <fullName evidence="1">Transcriptional regulator containing HTH domain,ArsR family</fullName>
    </submittedName>
</protein>
<evidence type="ECO:0000313" key="3">
    <source>
        <dbReference type="Proteomes" id="UP000258613"/>
    </source>
</evidence>
<proteinExistence type="predicted"/>
<dbReference type="InterPro" id="IPR036390">
    <property type="entry name" value="WH_DNA-bd_sf"/>
</dbReference>
<keyword evidence="3" id="KW-1185">Reference proteome</keyword>
<dbReference type="GeneID" id="37641780"/>
<gene>
    <name evidence="1" type="ORF">AArc1_2326</name>
    <name evidence="2" type="ORF">AArcMg_1291</name>
</gene>
<dbReference type="EMBL" id="CP024047">
    <property type="protein sequence ID" value="AXR78641.1"/>
    <property type="molecule type" value="Genomic_DNA"/>
</dbReference>
<dbReference type="AlphaFoldDB" id="A0A346PP62"/>
<dbReference type="Proteomes" id="UP000258613">
    <property type="component" value="Chromosome"/>
</dbReference>
<organism evidence="2 3">
    <name type="scientific">Natrarchaeobaculum sulfurireducens</name>
    <dbReference type="NCBI Taxonomy" id="2044521"/>
    <lineage>
        <taxon>Archaea</taxon>
        <taxon>Methanobacteriati</taxon>
        <taxon>Methanobacteriota</taxon>
        <taxon>Stenosarchaea group</taxon>
        <taxon>Halobacteria</taxon>
        <taxon>Halobacteriales</taxon>
        <taxon>Natrialbaceae</taxon>
        <taxon>Natrarchaeobaculum</taxon>
    </lineage>
</organism>
<reference evidence="3" key="2">
    <citation type="submission" date="2018-02" db="EMBL/GenBank/DDBJ databases">
        <title>Phenotypic and genomic properties of facultatively anaerobic sulfur-reducing natronoarchaea from hypersaline soda lakes.</title>
        <authorList>
            <person name="Sorokin D.Y."/>
            <person name="Kublanov I.V."/>
            <person name="Roman P."/>
            <person name="Sinninghe Damste J.S."/>
            <person name="Golyshin P.N."/>
            <person name="Rojo D."/>
            <person name="Ciordia S."/>
            <person name="Mena M.D.C."/>
            <person name="Ferrer M."/>
            <person name="Messina E."/>
            <person name="Smedile F."/>
            <person name="La Spada G."/>
            <person name="La Cono V."/>
            <person name="Yakimov M.M."/>
        </authorList>
    </citation>
    <scope>NUCLEOTIDE SEQUENCE [LARGE SCALE GENOMIC DNA]</scope>
    <source>
        <strain evidence="3">AArc-Mg</strain>
    </source>
</reference>
<evidence type="ECO:0000313" key="1">
    <source>
        <dbReference type="EMBL" id="AXR78641.1"/>
    </source>
</evidence>
<dbReference type="Gene3D" id="1.10.10.10">
    <property type="entry name" value="Winged helix-like DNA-binding domain superfamily/Winged helix DNA-binding domain"/>
    <property type="match status" value="1"/>
</dbReference>
<accession>A0A346PP62</accession>
<dbReference type="SUPFAM" id="SSF46785">
    <property type="entry name" value="Winged helix' DNA-binding domain"/>
    <property type="match status" value="1"/>
</dbReference>
<dbReference type="Pfam" id="PF12840">
    <property type="entry name" value="HTH_20"/>
    <property type="match status" value="1"/>
</dbReference>
<dbReference type="EMBL" id="CP027033">
    <property type="protein sequence ID" value="AXR81307.1"/>
    <property type="molecule type" value="Genomic_DNA"/>
</dbReference>
<name>A0A346PP62_9EURY</name>
<dbReference type="RefSeq" id="WP_117364689.1">
    <property type="nucleotide sequence ID" value="NZ_CP024047.1"/>
</dbReference>